<feature type="region of interest" description="Disordered" evidence="1">
    <location>
        <begin position="125"/>
        <end position="153"/>
    </location>
</feature>
<dbReference type="Proteomes" id="UP000574317">
    <property type="component" value="Unassembled WGS sequence"/>
</dbReference>
<name>A0A8H5JQ23_9HYPO</name>
<dbReference type="EMBL" id="JAAOAO010000176">
    <property type="protein sequence ID" value="KAF5559348.1"/>
    <property type="molecule type" value="Genomic_DNA"/>
</dbReference>
<evidence type="ECO:0000256" key="1">
    <source>
        <dbReference type="SAM" id="MobiDB-lite"/>
    </source>
</evidence>
<organism evidence="2 3">
    <name type="scientific">Fusarium napiforme</name>
    <dbReference type="NCBI Taxonomy" id="42672"/>
    <lineage>
        <taxon>Eukaryota</taxon>
        <taxon>Fungi</taxon>
        <taxon>Dikarya</taxon>
        <taxon>Ascomycota</taxon>
        <taxon>Pezizomycotina</taxon>
        <taxon>Sordariomycetes</taxon>
        <taxon>Hypocreomycetidae</taxon>
        <taxon>Hypocreales</taxon>
        <taxon>Nectriaceae</taxon>
        <taxon>Fusarium</taxon>
        <taxon>Fusarium fujikuroi species complex</taxon>
    </lineage>
</organism>
<feature type="compositionally biased region" description="Basic and acidic residues" evidence="1">
    <location>
        <begin position="132"/>
        <end position="153"/>
    </location>
</feature>
<feature type="compositionally biased region" description="Polar residues" evidence="1">
    <location>
        <begin position="76"/>
        <end position="88"/>
    </location>
</feature>
<evidence type="ECO:0000313" key="3">
    <source>
        <dbReference type="Proteomes" id="UP000574317"/>
    </source>
</evidence>
<feature type="region of interest" description="Disordered" evidence="1">
    <location>
        <begin position="1"/>
        <end position="98"/>
    </location>
</feature>
<comment type="caution">
    <text evidence="2">The sequence shown here is derived from an EMBL/GenBank/DDBJ whole genome shotgun (WGS) entry which is preliminary data.</text>
</comment>
<sequence>MSSRRHRRESDRPKPSGPRLPEPKSTDPPSNESQPNRPRPSGPRTQPEVRHTGTRNVDPQPTEPGPSGTQIMGPRTNASRLTSDQRQPGASGVQDGRQIEIMRLSEELAAIRFQIETIYPMKAAQEEEVDRQEDKVYRMERDKQSSRDIRHAKEELRVRETTLKETVRKLEKARNEDEEIFMKRWRLQYCK</sequence>
<proteinExistence type="predicted"/>
<evidence type="ECO:0000313" key="2">
    <source>
        <dbReference type="EMBL" id="KAF5559348.1"/>
    </source>
</evidence>
<feature type="compositionally biased region" description="Polar residues" evidence="1">
    <location>
        <begin position="27"/>
        <end position="36"/>
    </location>
</feature>
<gene>
    <name evidence="2" type="ORF">FNAPI_4792</name>
</gene>
<keyword evidence="3" id="KW-1185">Reference proteome</keyword>
<dbReference type="AlphaFoldDB" id="A0A8H5JQ23"/>
<protein>
    <submittedName>
        <fullName evidence="2">Uncharacterized protein</fullName>
    </submittedName>
</protein>
<accession>A0A8H5JQ23</accession>
<reference evidence="2 3" key="1">
    <citation type="submission" date="2020-05" db="EMBL/GenBank/DDBJ databases">
        <title>Identification and distribution of gene clusters putatively required for synthesis of sphingolipid metabolism inhibitors in phylogenetically diverse species of the filamentous fungus Fusarium.</title>
        <authorList>
            <person name="Kim H.-S."/>
            <person name="Busman M."/>
            <person name="Brown D.W."/>
            <person name="Divon H."/>
            <person name="Uhlig S."/>
            <person name="Proctor R.H."/>
        </authorList>
    </citation>
    <scope>NUCLEOTIDE SEQUENCE [LARGE SCALE GENOMIC DNA]</scope>
    <source>
        <strain evidence="2 3">NRRL 25196</strain>
    </source>
</reference>